<dbReference type="EMBL" id="LSYV01000008">
    <property type="protein sequence ID" value="KXZ53418.1"/>
    <property type="molecule type" value="Genomic_DNA"/>
</dbReference>
<evidence type="ECO:0000313" key="3">
    <source>
        <dbReference type="Proteomes" id="UP000075714"/>
    </source>
</evidence>
<feature type="region of interest" description="Disordered" evidence="1">
    <location>
        <begin position="44"/>
        <end position="167"/>
    </location>
</feature>
<keyword evidence="3" id="KW-1185">Reference proteome</keyword>
<feature type="compositionally biased region" description="Low complexity" evidence="1">
    <location>
        <begin position="399"/>
        <end position="408"/>
    </location>
</feature>
<comment type="caution">
    <text evidence="2">The sequence shown here is derived from an EMBL/GenBank/DDBJ whole genome shotgun (WGS) entry which is preliminary data.</text>
</comment>
<protein>
    <submittedName>
        <fullName evidence="2">Uncharacterized protein</fullName>
    </submittedName>
</protein>
<feature type="compositionally biased region" description="Basic residues" evidence="1">
    <location>
        <begin position="351"/>
        <end position="362"/>
    </location>
</feature>
<proteinExistence type="predicted"/>
<evidence type="ECO:0000256" key="1">
    <source>
        <dbReference type="SAM" id="MobiDB-lite"/>
    </source>
</evidence>
<feature type="compositionally biased region" description="Low complexity" evidence="1">
    <location>
        <begin position="1"/>
        <end position="21"/>
    </location>
</feature>
<reference evidence="3" key="1">
    <citation type="journal article" date="2016" name="Nat. Commun.">
        <title>The Gonium pectorale genome demonstrates co-option of cell cycle regulation during the evolution of multicellularity.</title>
        <authorList>
            <person name="Hanschen E.R."/>
            <person name="Marriage T.N."/>
            <person name="Ferris P.J."/>
            <person name="Hamaji T."/>
            <person name="Toyoda A."/>
            <person name="Fujiyama A."/>
            <person name="Neme R."/>
            <person name="Noguchi H."/>
            <person name="Minakuchi Y."/>
            <person name="Suzuki M."/>
            <person name="Kawai-Toyooka H."/>
            <person name="Smith D.R."/>
            <person name="Sparks H."/>
            <person name="Anderson J."/>
            <person name="Bakaric R."/>
            <person name="Luria V."/>
            <person name="Karger A."/>
            <person name="Kirschner M.W."/>
            <person name="Durand P.M."/>
            <person name="Michod R.E."/>
            <person name="Nozaki H."/>
            <person name="Olson B.J."/>
        </authorList>
    </citation>
    <scope>NUCLEOTIDE SEQUENCE [LARGE SCALE GENOMIC DNA]</scope>
    <source>
        <strain evidence="3">NIES-2863</strain>
    </source>
</reference>
<organism evidence="2 3">
    <name type="scientific">Gonium pectorale</name>
    <name type="common">Green alga</name>
    <dbReference type="NCBI Taxonomy" id="33097"/>
    <lineage>
        <taxon>Eukaryota</taxon>
        <taxon>Viridiplantae</taxon>
        <taxon>Chlorophyta</taxon>
        <taxon>core chlorophytes</taxon>
        <taxon>Chlorophyceae</taxon>
        <taxon>CS clade</taxon>
        <taxon>Chlamydomonadales</taxon>
        <taxon>Volvocaceae</taxon>
        <taxon>Gonium</taxon>
    </lineage>
</organism>
<gene>
    <name evidence="2" type="ORF">GPECTOR_7g1316</name>
</gene>
<dbReference type="AlphaFoldDB" id="A0A150GUP8"/>
<feature type="compositionally biased region" description="Low complexity" evidence="1">
    <location>
        <begin position="129"/>
        <end position="143"/>
    </location>
</feature>
<accession>A0A150GUP8</accession>
<sequence>MKRRASSSSALGGLNGAPSANTEAEAIRKAGAAAGPDAVVRQVPHSEADAAGAALQVSTRSSAGLPTAEDDAAPDRTTQEVVEGALMRPSDPEQPGVACASPRQSGSQRTLEVRAEAQAGADDTPPPQRTTRTGASAAASVAGCTPLSGPGSSGAEAPTVRPPSSPAVPALLQQLAGHSVPEAFAARAPSARAATATADAATSRVGTTEMVGITAAAAADAREGLLMLQVINALVQQAEELCAALTAQRAQQLQIAASLECLLATPRGLLLRWRLAEAMRHTEPHNGSTGHGLSVLSTGFLHEQAVGAANHSPDRPLSGSRLRGCQTEGAGQQPVEAWATRPQTPRNRGWGARRRVAAKHQARLASGTGMEAAAMAPDQSQQAVYSGGDVRPSQPPPGSGRQQQRPRN</sequence>
<dbReference type="Proteomes" id="UP000075714">
    <property type="component" value="Unassembled WGS sequence"/>
</dbReference>
<evidence type="ECO:0000313" key="2">
    <source>
        <dbReference type="EMBL" id="KXZ53418.1"/>
    </source>
</evidence>
<feature type="region of interest" description="Disordered" evidence="1">
    <location>
        <begin position="307"/>
        <end position="408"/>
    </location>
</feature>
<name>A0A150GUP8_GONPE</name>
<feature type="region of interest" description="Disordered" evidence="1">
    <location>
        <begin position="1"/>
        <end position="22"/>
    </location>
</feature>